<keyword evidence="1" id="KW-1133">Transmembrane helix</keyword>
<dbReference type="EMBL" id="HBUF01287244">
    <property type="protein sequence ID" value="CAG6688543.1"/>
    <property type="molecule type" value="Transcribed_RNA"/>
</dbReference>
<feature type="transmembrane region" description="Helical" evidence="1">
    <location>
        <begin position="37"/>
        <end position="58"/>
    </location>
</feature>
<accession>A0A8D8X950</accession>
<organism evidence="2">
    <name type="scientific">Cacopsylla melanoneura</name>
    <dbReference type="NCBI Taxonomy" id="428564"/>
    <lineage>
        <taxon>Eukaryota</taxon>
        <taxon>Metazoa</taxon>
        <taxon>Ecdysozoa</taxon>
        <taxon>Arthropoda</taxon>
        <taxon>Hexapoda</taxon>
        <taxon>Insecta</taxon>
        <taxon>Pterygota</taxon>
        <taxon>Neoptera</taxon>
        <taxon>Paraneoptera</taxon>
        <taxon>Hemiptera</taxon>
        <taxon>Sternorrhyncha</taxon>
        <taxon>Psylloidea</taxon>
        <taxon>Psyllidae</taxon>
        <taxon>Psyllinae</taxon>
        <taxon>Cacopsylla</taxon>
    </lineage>
</organism>
<keyword evidence="1" id="KW-0472">Membrane</keyword>
<feature type="transmembrane region" description="Helical" evidence="1">
    <location>
        <begin position="78"/>
        <end position="96"/>
    </location>
</feature>
<dbReference type="AlphaFoldDB" id="A0A8D8X950"/>
<evidence type="ECO:0000256" key="1">
    <source>
        <dbReference type="SAM" id="Phobius"/>
    </source>
</evidence>
<proteinExistence type="predicted"/>
<name>A0A8D8X950_9HEMI</name>
<evidence type="ECO:0000313" key="2">
    <source>
        <dbReference type="EMBL" id="CAG6688543.1"/>
    </source>
</evidence>
<sequence length="130" mass="15275">MDDILASVKRDTWLVFKLSQFLGTFPYNFHSMRRSKLYSLWSLIIYATVLKCLAFSLVGFKILSIQVDTDRIEFYSKILVQFLIMLFCVMCLVLIYHQLTMGKQLKAIFLELDRVHSYFIQLSCEDVAPK</sequence>
<protein>
    <submittedName>
        <fullName evidence="2">Uncharacterized protein</fullName>
    </submittedName>
</protein>
<reference evidence="2" key="1">
    <citation type="submission" date="2021-05" db="EMBL/GenBank/DDBJ databases">
        <authorList>
            <person name="Alioto T."/>
            <person name="Alioto T."/>
            <person name="Gomez Garrido J."/>
        </authorList>
    </citation>
    <scope>NUCLEOTIDE SEQUENCE</scope>
</reference>
<keyword evidence="1" id="KW-0812">Transmembrane</keyword>